<sequence>MFYLIRAHGKIDDTPFEIPKGYGFITLAEAGTSRQSNENNFLLEKLNKILEKISYYNNKILNSVNEYEKKEYANKKRTFTFLLKSILLPFSNENIKIFLTSIENELDKDNGDIQTLKIEGVSKYVNDMNNFIDFVESCFKDISKIKNCDSNKEKKEVITRWKTNIEHIKYFSEKSIMSNSNLNFHGTYSYENDDDNSKNKVGITRSGVIALSDLSNEKNNIIKYKVPRFSVKNKDGTDYSLGFDYYYIDSFGRIKNFDIINLNEDYTCDELLEKCKYIKLNKDAVRTFNDKYNDKYKDKEPLNKESIKMLICKNVLFFYNFKRSIFKTNTGVNNKINDALSNSINNIYTKYTEYYNRKLEGKIITPRMLRHAAKELYRLEIKYAFENYKCLSRMNISDLVSGDNPILPKGVYIITSCRKGHSAIEKYSDDDTIFLNTWESLIEL</sequence>
<dbReference type="EMBL" id="MN740254">
    <property type="protein sequence ID" value="QHT96169.1"/>
    <property type="molecule type" value="Genomic_DNA"/>
</dbReference>
<dbReference type="AlphaFoldDB" id="A0A6C0ITZ4"/>
<name>A0A6C0ITZ4_9ZZZZ</name>
<protein>
    <submittedName>
        <fullName evidence="1">Uncharacterized protein</fullName>
    </submittedName>
</protein>
<evidence type="ECO:0000313" key="1">
    <source>
        <dbReference type="EMBL" id="QHT96169.1"/>
    </source>
</evidence>
<accession>A0A6C0ITZ4</accession>
<reference evidence="1" key="1">
    <citation type="journal article" date="2020" name="Nature">
        <title>Giant virus diversity and host interactions through global metagenomics.</title>
        <authorList>
            <person name="Schulz F."/>
            <person name="Roux S."/>
            <person name="Paez-Espino D."/>
            <person name="Jungbluth S."/>
            <person name="Walsh D.A."/>
            <person name="Denef V.J."/>
            <person name="McMahon K.D."/>
            <person name="Konstantinidis K.T."/>
            <person name="Eloe-Fadrosh E.A."/>
            <person name="Kyrpides N.C."/>
            <person name="Woyke T."/>
        </authorList>
    </citation>
    <scope>NUCLEOTIDE SEQUENCE</scope>
    <source>
        <strain evidence="1">GVMAG-M-3300024302-11</strain>
    </source>
</reference>
<organism evidence="1">
    <name type="scientific">viral metagenome</name>
    <dbReference type="NCBI Taxonomy" id="1070528"/>
    <lineage>
        <taxon>unclassified sequences</taxon>
        <taxon>metagenomes</taxon>
        <taxon>organismal metagenomes</taxon>
    </lineage>
</organism>
<proteinExistence type="predicted"/>